<comment type="subcellular location">
    <subcellularLocation>
        <location evidence="1">Membrane</location>
        <topology evidence="1">Single-pass type II membrane protein</topology>
    </subcellularLocation>
</comment>
<dbReference type="PROSITE" id="PS50068">
    <property type="entry name" value="LDLRA_2"/>
    <property type="match status" value="4"/>
</dbReference>
<dbReference type="AlphaFoldDB" id="H3C0W0"/>
<reference evidence="19" key="3">
    <citation type="submission" date="2025-09" db="UniProtKB">
        <authorList>
            <consortium name="Ensembl"/>
        </authorList>
    </citation>
    <scope>IDENTIFICATION</scope>
</reference>
<dbReference type="InterPro" id="IPR000082">
    <property type="entry name" value="SEA_dom"/>
</dbReference>
<dbReference type="InterPro" id="IPR001254">
    <property type="entry name" value="Trypsin_dom"/>
</dbReference>
<keyword evidence="9 15" id="KW-1133">Transmembrane helix</keyword>
<evidence type="ECO:0000259" key="17">
    <source>
        <dbReference type="PROSITE" id="PS50024"/>
    </source>
</evidence>
<dbReference type="Pfam" id="PF00089">
    <property type="entry name" value="Trypsin"/>
    <property type="match status" value="1"/>
</dbReference>
<dbReference type="CDD" id="cd00041">
    <property type="entry name" value="CUB"/>
    <property type="match status" value="2"/>
</dbReference>
<evidence type="ECO:0000256" key="7">
    <source>
        <dbReference type="ARBA" id="ARBA00022825"/>
    </source>
</evidence>
<feature type="disulfide bond" evidence="13">
    <location>
        <begin position="583"/>
        <end position="598"/>
    </location>
</feature>
<dbReference type="InterPro" id="IPR018114">
    <property type="entry name" value="TRYPSIN_HIS"/>
</dbReference>
<dbReference type="GeneTree" id="ENSGT00940000164481"/>
<evidence type="ECO:0000313" key="19">
    <source>
        <dbReference type="Ensembl" id="ENSTNIP00000001876.1"/>
    </source>
</evidence>
<dbReference type="InterPro" id="IPR035914">
    <property type="entry name" value="Sperma_CUB_dom_sf"/>
</dbReference>
<keyword evidence="6 14" id="KW-0378">Hydrolase</keyword>
<evidence type="ECO:0000259" key="18">
    <source>
        <dbReference type="PROSITE" id="PS50240"/>
    </source>
</evidence>
<reference evidence="20" key="1">
    <citation type="journal article" date="2004" name="Nature">
        <title>Genome duplication in the teleost fish Tetraodon nigroviridis reveals the early vertebrate proto-karyotype.</title>
        <authorList>
            <person name="Jaillon O."/>
            <person name="Aury J.-M."/>
            <person name="Brunet F."/>
            <person name="Petit J.-L."/>
            <person name="Stange-Thomann N."/>
            <person name="Mauceli E."/>
            <person name="Bouneau L."/>
            <person name="Fischer C."/>
            <person name="Ozouf-Costaz C."/>
            <person name="Bernot A."/>
            <person name="Nicaud S."/>
            <person name="Jaffe D."/>
            <person name="Fisher S."/>
            <person name="Lutfalla G."/>
            <person name="Dossat C."/>
            <person name="Segurens B."/>
            <person name="Dasilva C."/>
            <person name="Salanoubat M."/>
            <person name="Levy M."/>
            <person name="Boudet N."/>
            <person name="Castellano S."/>
            <person name="Anthouard V."/>
            <person name="Jubin C."/>
            <person name="Castelli V."/>
            <person name="Katinka M."/>
            <person name="Vacherie B."/>
            <person name="Biemont C."/>
            <person name="Skalli Z."/>
            <person name="Cattolico L."/>
            <person name="Poulain J."/>
            <person name="De Berardinis V."/>
            <person name="Cruaud C."/>
            <person name="Duprat S."/>
            <person name="Brottier P."/>
            <person name="Coutanceau J.-P."/>
            <person name="Gouzy J."/>
            <person name="Parra G."/>
            <person name="Lardier G."/>
            <person name="Chapple C."/>
            <person name="McKernan K.J."/>
            <person name="McEwan P."/>
            <person name="Bosak S."/>
            <person name="Kellis M."/>
            <person name="Volff J.-N."/>
            <person name="Guigo R."/>
            <person name="Zody M.C."/>
            <person name="Mesirov J."/>
            <person name="Lindblad-Toh K."/>
            <person name="Birren B."/>
            <person name="Nusbaum C."/>
            <person name="Kahn D."/>
            <person name="Robinson-Rechavi M."/>
            <person name="Laudet V."/>
            <person name="Schachter V."/>
            <person name="Quetier F."/>
            <person name="Saurin W."/>
            <person name="Scarpelli C."/>
            <person name="Wincker P."/>
            <person name="Lander E.S."/>
            <person name="Weissenbach J."/>
            <person name="Roest Crollius H."/>
        </authorList>
    </citation>
    <scope>NUCLEOTIDE SEQUENCE [LARGE SCALE GENOMIC DNA]</scope>
</reference>
<dbReference type="InterPro" id="IPR000859">
    <property type="entry name" value="CUB_dom"/>
</dbReference>
<feature type="disulfide bond" evidence="13">
    <location>
        <begin position="502"/>
        <end position="517"/>
    </location>
</feature>
<dbReference type="SUPFAM" id="SSF50494">
    <property type="entry name" value="Trypsin-like serine proteases"/>
    <property type="match status" value="1"/>
</dbReference>
<dbReference type="InterPro" id="IPR043504">
    <property type="entry name" value="Peptidase_S1_PA_chymotrypsin"/>
</dbReference>
<evidence type="ECO:0000259" key="16">
    <source>
        <dbReference type="PROSITE" id="PS01180"/>
    </source>
</evidence>
<keyword evidence="20" id="KW-1185">Reference proteome</keyword>
<feature type="disulfide bond" evidence="13">
    <location>
        <begin position="483"/>
        <end position="495"/>
    </location>
</feature>
<evidence type="ECO:0000256" key="5">
    <source>
        <dbReference type="ARBA" id="ARBA00022737"/>
    </source>
</evidence>
<evidence type="ECO:0000256" key="8">
    <source>
        <dbReference type="ARBA" id="ARBA00022968"/>
    </source>
</evidence>
<evidence type="ECO:0000256" key="15">
    <source>
        <dbReference type="SAM" id="Phobius"/>
    </source>
</evidence>
<dbReference type="GO" id="GO:0009566">
    <property type="term" value="P:fertilization"/>
    <property type="evidence" value="ECO:0007669"/>
    <property type="project" value="UniProtKB-ARBA"/>
</dbReference>
<feature type="domain" description="CUB" evidence="16">
    <location>
        <begin position="337"/>
        <end position="442"/>
    </location>
</feature>
<keyword evidence="7 14" id="KW-0720">Serine protease</keyword>
<feature type="disulfide bond" evidence="13">
    <location>
        <begin position="527"/>
        <end position="545"/>
    </location>
</feature>
<evidence type="ECO:0000256" key="6">
    <source>
        <dbReference type="ARBA" id="ARBA00022801"/>
    </source>
</evidence>
<dbReference type="FunFam" id="2.40.10.10:FF:000003">
    <property type="entry name" value="Transmembrane serine protease 3"/>
    <property type="match status" value="1"/>
</dbReference>
<dbReference type="Gene3D" id="4.10.400.10">
    <property type="entry name" value="Low-density Lipoprotein Receptor"/>
    <property type="match status" value="4"/>
</dbReference>
<dbReference type="InterPro" id="IPR036055">
    <property type="entry name" value="LDL_receptor-like_sf"/>
</dbReference>
<dbReference type="CDD" id="cd00112">
    <property type="entry name" value="LDLa"/>
    <property type="match status" value="4"/>
</dbReference>
<feature type="disulfide bond" evidence="13">
    <location>
        <begin position="520"/>
        <end position="532"/>
    </location>
</feature>
<keyword evidence="3 14" id="KW-0645">Protease</keyword>
<evidence type="ECO:0000256" key="9">
    <source>
        <dbReference type="ARBA" id="ARBA00022989"/>
    </source>
</evidence>
<dbReference type="SUPFAM" id="SSF82671">
    <property type="entry name" value="SEA domain"/>
    <property type="match status" value="1"/>
</dbReference>
<dbReference type="Gene3D" id="3.30.70.960">
    <property type="entry name" value="SEA domain"/>
    <property type="match status" value="1"/>
</dbReference>
<feature type="disulfide bond" evidence="13">
    <location>
        <begin position="539"/>
        <end position="554"/>
    </location>
</feature>
<dbReference type="FunFam" id="4.10.400.10:FF:000024">
    <property type="entry name" value="Low-density lipoprotein RecePtor related"/>
    <property type="match status" value="1"/>
</dbReference>
<dbReference type="InterPro" id="IPR036364">
    <property type="entry name" value="SEA_dom_sf"/>
</dbReference>
<dbReference type="InParanoid" id="H3C0W0"/>
<keyword evidence="10 15" id="KW-0472">Membrane</keyword>
<dbReference type="STRING" id="99883.ENSTNIP00000001876"/>
<dbReference type="SUPFAM" id="SSF49854">
    <property type="entry name" value="Spermadhesin, CUB domain"/>
    <property type="match status" value="2"/>
</dbReference>
<dbReference type="PROSITE" id="PS50240">
    <property type="entry name" value="TRYPSIN_DOM"/>
    <property type="match status" value="1"/>
</dbReference>
<dbReference type="PROSITE" id="PS01209">
    <property type="entry name" value="LDLRA_1"/>
    <property type="match status" value="2"/>
</dbReference>
<dbReference type="SUPFAM" id="SSF57424">
    <property type="entry name" value="LDL receptor-like module"/>
    <property type="match status" value="4"/>
</dbReference>
<proteinExistence type="inferred from homology"/>
<sequence>QKSRRARVKVLLPVSQMEDWDTTLHFLPATDTKPLEKMSGRRKKLWMGLGLLLLAAAVALTTGLLVWHFNAVSDVRVERLYIGAMGLRDQPFLKSYEEPSSPQFDQLASLVCQQLETMFSRNSVLAKSFSGCTVQSFSEGTGATRTVAYYQSQFEVHVSQQASLDEAVQSMQLLLGDPDGHKGRLQLRPADRLSVSNVMAQAVDPRTTRSSLFVKKTFNIHVREKGDVRSPGFPGSSYPPNVYLQWRLRADPGHRIQLDFQTLILDDDCQQDFIRIYDSLAPLEHRVLTEQCGYPHGSLSFLSSGHVMLLTLLTNEERNFPGFIANYSQIPLSRASCGGRLRGDRGFLSSPFYPAHYPPQTSCVWEIQATKDQFVKVQFNTFLLGNGSDGCPGDYVEINGQRLCGRKPERTVVTSRSNTMTVTFTSDASYVDQGFHAEYTAFVPTDPCPGSFWCHNNLCLNPALRCDGWDDCGDNSDERDCQCDASQLRCQNGRCKPKFWQCDGTDDCGDNSDEDNCVKCKPGEFLCRNQRCVPESRRCDGRDDCSDGSDESQCKRSVLLQQCSEHSFRCRNGKCISKLNPDCDGELDCEDASDEDGCHCGKRPYRSSRIVGGQVSQEAEWPWQVSLHIKGTGHTCGASVLSNRWLLTAAHCVRNPGSAMYSQPEQWEVLLGLHEQGQTSKWTVKRSVKQIIPHHRYDPVTYDNDIALMELDANVTLNQNIYPICLPSPTYYFPVGSEAWITGWGATREGGRPASVLQKAAVRIINSTVCRSLMSDEVTEGMLCAGLLRGGVDACQGDSGGPLSFTSPSGRVFLAGVVSWGDGCARRNKPGVYTRTTQYRSWIREKSGV</sequence>
<feature type="disulfide bond" evidence="13">
    <location>
        <begin position="563"/>
        <end position="575"/>
    </location>
</feature>
<dbReference type="GO" id="GO:0016020">
    <property type="term" value="C:membrane"/>
    <property type="evidence" value="ECO:0007669"/>
    <property type="project" value="UniProtKB-SubCell"/>
</dbReference>
<dbReference type="OMA" id="ENCGTCK"/>
<evidence type="ECO:0000256" key="2">
    <source>
        <dbReference type="ARBA" id="ARBA00009939"/>
    </source>
</evidence>
<evidence type="ECO:0000256" key="4">
    <source>
        <dbReference type="ARBA" id="ARBA00022692"/>
    </source>
</evidence>
<evidence type="ECO:0000256" key="14">
    <source>
        <dbReference type="RuleBase" id="RU363034"/>
    </source>
</evidence>
<feature type="domain" description="CUB" evidence="16">
    <location>
        <begin position="210"/>
        <end position="330"/>
    </location>
</feature>
<dbReference type="PROSITE" id="PS01180">
    <property type="entry name" value="CUB"/>
    <property type="match status" value="2"/>
</dbReference>
<dbReference type="PRINTS" id="PR00261">
    <property type="entry name" value="LDLRECEPTOR"/>
</dbReference>
<reference evidence="19" key="2">
    <citation type="submission" date="2025-08" db="UniProtKB">
        <authorList>
            <consortium name="Ensembl"/>
        </authorList>
    </citation>
    <scope>IDENTIFICATION</scope>
</reference>
<comment type="similarity">
    <text evidence="2">Belongs to the LDLR family.</text>
</comment>
<feature type="disulfide bond" evidence="13">
    <location>
        <begin position="454"/>
        <end position="472"/>
    </location>
</feature>
<keyword evidence="4 15" id="KW-0812">Transmembrane</keyword>
<dbReference type="PANTHER" id="PTHR24252">
    <property type="entry name" value="ACROSIN-RELATED"/>
    <property type="match status" value="1"/>
</dbReference>
<dbReference type="SMART" id="SM00192">
    <property type="entry name" value="LDLa"/>
    <property type="match status" value="4"/>
</dbReference>
<dbReference type="SMART" id="SM00042">
    <property type="entry name" value="CUB"/>
    <property type="match status" value="2"/>
</dbReference>
<dbReference type="InterPro" id="IPR023415">
    <property type="entry name" value="LDLR_class-A_CS"/>
</dbReference>
<feature type="disulfide bond" evidence="13">
    <location>
        <begin position="490"/>
        <end position="508"/>
    </location>
</feature>
<evidence type="ECO:0000313" key="20">
    <source>
        <dbReference type="Proteomes" id="UP000007303"/>
    </source>
</evidence>
<evidence type="ECO:0000256" key="12">
    <source>
        <dbReference type="ARBA" id="ARBA00023180"/>
    </source>
</evidence>
<dbReference type="Proteomes" id="UP000007303">
    <property type="component" value="Unassembled WGS sequence"/>
</dbReference>
<keyword evidence="5" id="KW-0677">Repeat</keyword>
<evidence type="ECO:0000256" key="1">
    <source>
        <dbReference type="ARBA" id="ARBA00004606"/>
    </source>
</evidence>
<dbReference type="Pfam" id="PF00057">
    <property type="entry name" value="Ldl_recept_a"/>
    <property type="match status" value="4"/>
</dbReference>
<evidence type="ECO:0000256" key="13">
    <source>
        <dbReference type="PROSITE-ProRule" id="PRU00124"/>
    </source>
</evidence>
<evidence type="ECO:0000256" key="11">
    <source>
        <dbReference type="ARBA" id="ARBA00023157"/>
    </source>
</evidence>
<feature type="domain" description="SEA" evidence="17">
    <location>
        <begin position="77"/>
        <end position="192"/>
    </location>
</feature>
<keyword evidence="11 13" id="KW-1015">Disulfide bond</keyword>
<evidence type="ECO:0000256" key="3">
    <source>
        <dbReference type="ARBA" id="ARBA00022670"/>
    </source>
</evidence>
<feature type="domain" description="Peptidase S1" evidence="18">
    <location>
        <begin position="610"/>
        <end position="848"/>
    </location>
</feature>
<feature type="transmembrane region" description="Helical" evidence="15">
    <location>
        <begin position="45"/>
        <end position="69"/>
    </location>
</feature>
<name>H3C0W0_TETNG</name>
<dbReference type="GO" id="GO:0006508">
    <property type="term" value="P:proteolysis"/>
    <property type="evidence" value="ECO:0007669"/>
    <property type="project" value="UniProtKB-KW"/>
</dbReference>
<feature type="disulfide bond" evidence="13">
    <location>
        <begin position="466"/>
        <end position="481"/>
    </location>
</feature>
<dbReference type="InterPro" id="IPR009003">
    <property type="entry name" value="Peptidase_S1_PA"/>
</dbReference>
<dbReference type="Gene3D" id="2.60.120.290">
    <property type="entry name" value="Spermadhesin, CUB domain"/>
    <property type="match status" value="2"/>
</dbReference>
<keyword evidence="12" id="KW-0325">Glycoprotein</keyword>
<dbReference type="GO" id="GO:0004252">
    <property type="term" value="F:serine-type endopeptidase activity"/>
    <property type="evidence" value="ECO:0007669"/>
    <property type="project" value="InterPro"/>
</dbReference>
<dbReference type="Pfam" id="PF00431">
    <property type="entry name" value="CUB"/>
    <property type="match status" value="2"/>
</dbReference>
<dbReference type="Ensembl" id="ENSTNIT00000003846.1">
    <property type="protein sequence ID" value="ENSTNIP00000001876.1"/>
    <property type="gene ID" value="ENSTNIG00000002566.1"/>
</dbReference>
<dbReference type="InterPro" id="IPR002172">
    <property type="entry name" value="LDrepeatLR_classA_rpt"/>
</dbReference>
<dbReference type="CDD" id="cd00190">
    <property type="entry name" value="Tryp_SPc"/>
    <property type="match status" value="1"/>
</dbReference>
<dbReference type="FunFam" id="2.60.120.290:FF:000005">
    <property type="entry name" value="Procollagen C-endopeptidase enhancer 1"/>
    <property type="match status" value="1"/>
</dbReference>
<evidence type="ECO:0000256" key="10">
    <source>
        <dbReference type="ARBA" id="ARBA00023136"/>
    </source>
</evidence>
<dbReference type="PROSITE" id="PS00134">
    <property type="entry name" value="TRYPSIN_HIS"/>
    <property type="match status" value="1"/>
</dbReference>
<accession>H3C0W0</accession>
<dbReference type="PROSITE" id="PS00135">
    <property type="entry name" value="TRYPSIN_SER"/>
    <property type="match status" value="1"/>
</dbReference>
<dbReference type="Gene3D" id="2.40.10.10">
    <property type="entry name" value="Trypsin-like serine proteases"/>
    <property type="match status" value="2"/>
</dbReference>
<dbReference type="PROSITE" id="PS50024">
    <property type="entry name" value="SEA"/>
    <property type="match status" value="1"/>
</dbReference>
<dbReference type="PANTHER" id="PTHR24252:SF17">
    <property type="entry name" value="SUPPRESSOR OF TUMORIGENICITY 14 PROTEIN HOMOLOG-RELATED"/>
    <property type="match status" value="1"/>
</dbReference>
<dbReference type="SMART" id="SM00020">
    <property type="entry name" value="Tryp_SPc"/>
    <property type="match status" value="1"/>
</dbReference>
<organism evidence="19 20">
    <name type="scientific">Tetraodon nigroviridis</name>
    <name type="common">Spotted green pufferfish</name>
    <name type="synonym">Chelonodon nigroviridis</name>
    <dbReference type="NCBI Taxonomy" id="99883"/>
    <lineage>
        <taxon>Eukaryota</taxon>
        <taxon>Metazoa</taxon>
        <taxon>Chordata</taxon>
        <taxon>Craniata</taxon>
        <taxon>Vertebrata</taxon>
        <taxon>Euteleostomi</taxon>
        <taxon>Actinopterygii</taxon>
        <taxon>Neopterygii</taxon>
        <taxon>Teleostei</taxon>
        <taxon>Neoteleostei</taxon>
        <taxon>Acanthomorphata</taxon>
        <taxon>Eupercaria</taxon>
        <taxon>Tetraodontiformes</taxon>
        <taxon>Tetradontoidea</taxon>
        <taxon>Tetraodontidae</taxon>
        <taxon>Tetraodon</taxon>
    </lineage>
</organism>
<comment type="caution">
    <text evidence="13">Lacks conserved residue(s) required for the propagation of feature annotation.</text>
</comment>
<protein>
    <submittedName>
        <fullName evidence="19">ST14 transmembrane serine protease matriptase b</fullName>
    </submittedName>
</protein>
<keyword evidence="8" id="KW-0735">Signal-anchor</keyword>
<dbReference type="InterPro" id="IPR033116">
    <property type="entry name" value="TRYPSIN_SER"/>
</dbReference>